<dbReference type="InterPro" id="IPR050173">
    <property type="entry name" value="ABC_transporter_C-like"/>
</dbReference>
<dbReference type="InterPro" id="IPR036640">
    <property type="entry name" value="ABC1_TM_sf"/>
</dbReference>
<comment type="similarity">
    <text evidence="2">Belongs to the ABC transporter superfamily. ABCC family. Conjugate transporter (TC 3.A.1.208) subfamily.</text>
</comment>
<dbReference type="InParanoid" id="A0A2P6NWS0"/>
<feature type="transmembrane region" description="Helical" evidence="12">
    <location>
        <begin position="396"/>
        <end position="429"/>
    </location>
</feature>
<dbReference type="SMART" id="SM00382">
    <property type="entry name" value="AAA"/>
    <property type="match status" value="2"/>
</dbReference>
<dbReference type="InterPro" id="IPR044726">
    <property type="entry name" value="ABCC_6TM_D2"/>
</dbReference>
<feature type="transmembrane region" description="Helical" evidence="12">
    <location>
        <begin position="17"/>
        <end position="40"/>
    </location>
</feature>
<gene>
    <name evidence="15" type="ORF">PROFUN_03326</name>
</gene>
<feature type="transmembrane region" description="Helical" evidence="12">
    <location>
        <begin position="61"/>
        <end position="83"/>
    </location>
</feature>
<evidence type="ECO:0000256" key="12">
    <source>
        <dbReference type="SAM" id="Phobius"/>
    </source>
</evidence>
<keyword evidence="8" id="KW-0067">ATP-binding</keyword>
<evidence type="ECO:0000256" key="10">
    <source>
        <dbReference type="ARBA" id="ARBA00023136"/>
    </source>
</evidence>
<reference evidence="15 16" key="1">
    <citation type="journal article" date="2018" name="Genome Biol. Evol.">
        <title>Multiple Roots of Fruiting Body Formation in Amoebozoa.</title>
        <authorList>
            <person name="Hillmann F."/>
            <person name="Forbes G."/>
            <person name="Novohradska S."/>
            <person name="Ferling I."/>
            <person name="Riege K."/>
            <person name="Groth M."/>
            <person name="Westermann M."/>
            <person name="Marz M."/>
            <person name="Spaller T."/>
            <person name="Winckler T."/>
            <person name="Schaap P."/>
            <person name="Glockner G."/>
        </authorList>
    </citation>
    <scope>NUCLEOTIDE SEQUENCE [LARGE SCALE GENOMIC DNA]</scope>
    <source>
        <strain evidence="15 16">Jena</strain>
    </source>
</reference>
<feature type="transmembrane region" description="Helical" evidence="12">
    <location>
        <begin position="533"/>
        <end position="557"/>
    </location>
</feature>
<feature type="transmembrane region" description="Helical" evidence="12">
    <location>
        <begin position="316"/>
        <end position="334"/>
    </location>
</feature>
<keyword evidence="16" id="KW-1185">Reference proteome</keyword>
<evidence type="ECO:0000256" key="1">
    <source>
        <dbReference type="ARBA" id="ARBA00004128"/>
    </source>
</evidence>
<feature type="transmembrane region" description="Helical" evidence="12">
    <location>
        <begin position="1122"/>
        <end position="1141"/>
    </location>
</feature>
<dbReference type="SUPFAM" id="SSF90123">
    <property type="entry name" value="ABC transporter transmembrane region"/>
    <property type="match status" value="2"/>
</dbReference>
<dbReference type="FunCoup" id="A0A2P6NWS0">
    <property type="interactions" value="70"/>
</dbReference>
<dbReference type="PANTHER" id="PTHR24223">
    <property type="entry name" value="ATP-BINDING CASSETTE SUB-FAMILY C"/>
    <property type="match status" value="1"/>
</dbReference>
<dbReference type="GO" id="GO:0000323">
    <property type="term" value="C:lytic vacuole"/>
    <property type="evidence" value="ECO:0007669"/>
    <property type="project" value="UniProtKB-ARBA"/>
</dbReference>
<dbReference type="PROSITE" id="PS50893">
    <property type="entry name" value="ABC_TRANSPORTER_2"/>
    <property type="match status" value="2"/>
</dbReference>
<feature type="transmembrane region" description="Helical" evidence="12">
    <location>
        <begin position="930"/>
        <end position="948"/>
    </location>
</feature>
<dbReference type="CDD" id="cd18579">
    <property type="entry name" value="ABC_6TM_ABCC_D1"/>
    <property type="match status" value="1"/>
</dbReference>
<dbReference type="FunFam" id="1.20.1560.10:FF:000010">
    <property type="entry name" value="Multidrug resistance-associated ABC transporter"/>
    <property type="match status" value="1"/>
</dbReference>
<keyword evidence="5 12" id="KW-0812">Transmembrane</keyword>
<dbReference type="GO" id="GO:0140359">
    <property type="term" value="F:ABC-type transporter activity"/>
    <property type="evidence" value="ECO:0007669"/>
    <property type="project" value="InterPro"/>
</dbReference>
<evidence type="ECO:0000313" key="16">
    <source>
        <dbReference type="Proteomes" id="UP000241769"/>
    </source>
</evidence>
<organism evidence="15 16">
    <name type="scientific">Planoprotostelium fungivorum</name>
    <dbReference type="NCBI Taxonomy" id="1890364"/>
    <lineage>
        <taxon>Eukaryota</taxon>
        <taxon>Amoebozoa</taxon>
        <taxon>Evosea</taxon>
        <taxon>Variosea</taxon>
        <taxon>Cavosteliida</taxon>
        <taxon>Cavosteliaceae</taxon>
        <taxon>Planoprotostelium</taxon>
    </lineage>
</organism>
<dbReference type="SUPFAM" id="SSF52540">
    <property type="entry name" value="P-loop containing nucleoside triphosphate hydrolases"/>
    <property type="match status" value="2"/>
</dbReference>
<dbReference type="Proteomes" id="UP000241769">
    <property type="component" value="Unassembled WGS sequence"/>
</dbReference>
<evidence type="ECO:0000256" key="3">
    <source>
        <dbReference type="ARBA" id="ARBA00022448"/>
    </source>
</evidence>
<keyword evidence="10 12" id="KW-0472">Membrane</keyword>
<evidence type="ECO:0000256" key="6">
    <source>
        <dbReference type="ARBA" id="ARBA00022737"/>
    </source>
</evidence>
<protein>
    <submittedName>
        <fullName evidence="15">Uncharacterized protein</fullName>
    </submittedName>
</protein>
<evidence type="ECO:0000256" key="8">
    <source>
        <dbReference type="ARBA" id="ARBA00022840"/>
    </source>
</evidence>
<dbReference type="Pfam" id="PF00005">
    <property type="entry name" value="ABC_tran"/>
    <property type="match status" value="2"/>
</dbReference>
<feature type="domain" description="ABC transmembrane type-1" evidence="14">
    <location>
        <begin position="883"/>
        <end position="1172"/>
    </location>
</feature>
<dbReference type="Gene3D" id="1.20.1560.10">
    <property type="entry name" value="ABC transporter type 1, transmembrane domain"/>
    <property type="match status" value="2"/>
</dbReference>
<feature type="transmembrane region" description="Helical" evidence="12">
    <location>
        <begin position="121"/>
        <end position="140"/>
    </location>
</feature>
<keyword evidence="6" id="KW-0677">Repeat</keyword>
<feature type="domain" description="ABC transporter" evidence="13">
    <location>
        <begin position="581"/>
        <end position="812"/>
    </location>
</feature>
<evidence type="ECO:0000313" key="15">
    <source>
        <dbReference type="EMBL" id="PRP88412.1"/>
    </source>
</evidence>
<accession>A0A2P6NWS0</accession>
<keyword evidence="7" id="KW-0547">Nucleotide-binding</keyword>
<evidence type="ECO:0000259" key="14">
    <source>
        <dbReference type="PROSITE" id="PS50929"/>
    </source>
</evidence>
<evidence type="ECO:0000256" key="9">
    <source>
        <dbReference type="ARBA" id="ARBA00022989"/>
    </source>
</evidence>
<feature type="domain" description="ABC transporter" evidence="13">
    <location>
        <begin position="1208"/>
        <end position="1442"/>
    </location>
</feature>
<feature type="transmembrane region" description="Helical" evidence="12">
    <location>
        <begin position="1147"/>
        <end position="1164"/>
    </location>
</feature>
<dbReference type="InterPro" id="IPR011527">
    <property type="entry name" value="ABC1_TM_dom"/>
</dbReference>
<dbReference type="EMBL" id="MDYQ01000011">
    <property type="protein sequence ID" value="PRP88412.1"/>
    <property type="molecule type" value="Genomic_DNA"/>
</dbReference>
<name>A0A2P6NWS0_9EUKA</name>
<feature type="transmembrane region" description="Helical" evidence="12">
    <location>
        <begin position="495"/>
        <end position="521"/>
    </location>
</feature>
<keyword evidence="4" id="KW-0926">Vacuole</keyword>
<dbReference type="FunFam" id="3.40.50.300:FF:000074">
    <property type="entry name" value="Multidrug resistance-associated protein 5 isoform 1"/>
    <property type="match status" value="1"/>
</dbReference>
<feature type="transmembrane region" description="Helical" evidence="12">
    <location>
        <begin position="155"/>
        <end position="175"/>
    </location>
</feature>
<dbReference type="CDD" id="cd18580">
    <property type="entry name" value="ABC_6TM_ABCC_D2"/>
    <property type="match status" value="1"/>
</dbReference>
<keyword evidence="3" id="KW-0813">Transport</keyword>
<feature type="domain" description="ABC transmembrane type-1" evidence="14">
    <location>
        <begin position="270"/>
        <end position="559"/>
    </location>
</feature>
<dbReference type="Gene3D" id="3.40.50.300">
    <property type="entry name" value="P-loop containing nucleotide triphosphate hydrolases"/>
    <property type="match status" value="2"/>
</dbReference>
<dbReference type="InterPro" id="IPR003593">
    <property type="entry name" value="AAA+_ATPase"/>
</dbReference>
<evidence type="ECO:0000256" key="5">
    <source>
        <dbReference type="ARBA" id="ARBA00022692"/>
    </source>
</evidence>
<evidence type="ECO:0000256" key="4">
    <source>
        <dbReference type="ARBA" id="ARBA00022554"/>
    </source>
</evidence>
<keyword evidence="9 12" id="KW-1133">Transmembrane helix</keyword>
<sequence>MPSLCGDSSLKLVENGIIPLCFIDIIIFGVLNLFLLVFGIRRILQIRNISHQDIPITRNHLVRCCVLICVSLLHFIENIGHVFSQSSYLYQYLSNAGNSLAWIFVLYIVRMEYGRGYKSGWVIRVWTICVFVLNSLAFQSAVELKNRGHKNELDLLIQCPILIMSGVLALFATFAEQTPEGYARLQSDTPQTYAATRANFFSFITFHWMWPLLKIGRREPLQFRHLPSLDDHMMSSNVSDEFEKQWKMETQRERPSLWWAIFRTYKRDIILSGVYKMCTDACQIVGPSMLFYIVQFVALNRRDVRPSEEQSHVIKGLSYALVIFVGGILQSIFINQQFYASVNVGIQIKTALTNVVYKKSFHLSSKSHSSSSVGEMVNLQAIDAHKFIDLMPFVHVLWGAPLMIVVVLSLLYTILGYSAVAGIVIMLSVVPINSQITRAVRSLHKEVMENRDKRVEATNEVLNGIRIIKLFAWESSFSERIVAIRQTELALKKKIILWIATGFVMFVGSPIFVSLGTFGVYTLTGNQLTAEKAFTALALFGVVKMPLTTLPNVIATVMETKVSVDRLTKFLLMEEIDPEDVDRQPVSRSQDTGILIEYGTWNWDVDNLQPVLQDIHLKIPKGKLTAVVGAVGAGKTSLLSAILGLVPKTHGHVYGSLAYAAQTAWIQNATVKDNILFGMSYDAERYKRIIRVCELEQDLRILPDGDDTEIGEKGINLSGGQKQRISLARSVYQDRDIYLLDDPLSAVDAHVGKNIFDKCICEELSLKTRVLVTHQIQYVNQAELIVEGKISEMGTYEELMTSGKEFHSLIKTHVRTEEETTEGRDVTKEENVLRKSMKKSKDDEENEPTKLIKEEARETGSVGFALWKVYIKSVNSPTLLVCSILFQIIECVSRLSNDLWLSSWSNSSSDASSSTSSDDAPSSPSHSNTTYLIVYALLGVITVCMVWLKKYVTGTAALRAAKTLHDNILDKIMHAPTWFFDTTPVGRILNVFSRDVTALDDTLPAAIEMVIGSCFNNLITFSIICYLVPTFISALLPLCYVYQYASQYYLSSSRELKRLDSISKSPIYAQFSETLYGHATIRAFNRQTAFIEKNYVKVDNNNVAFFSFVTAGRWLGIRLDMIAVFVTTFTAASCILSREYITPGSAGLLLSYSLNIVGLLNMLVRSMTDAEAQMVSVERVYGYTKVETEAPMTRDKRPHRDWPKQGAITFSNVQARYREGLDLVLKGVDLQIHPREKIGVVGRTGAGKSSLMLALFRIIELSGGSIVIDGEDISTLGLEDVRRRLAIIPQDPTLFTGTIRSNLDPFSEHDDVDIWRALSSVQLQTMIENYPGKLDSKVTEGGENLSVGTRQLMCLARAILRGARVIVMDEATAAVDFETDSLIQHTIRKEFKDTTVLTIAHRLKTVLDYDRILVMDKGRVAEFDTPSNLLQNDQSIFFSMVNVRSGRS</sequence>
<dbReference type="GO" id="GO:0005774">
    <property type="term" value="C:vacuolar membrane"/>
    <property type="evidence" value="ECO:0007669"/>
    <property type="project" value="UniProtKB-SubCell"/>
</dbReference>
<dbReference type="PROSITE" id="PS00211">
    <property type="entry name" value="ABC_TRANSPORTER_1"/>
    <property type="match status" value="1"/>
</dbReference>
<dbReference type="Pfam" id="PF00664">
    <property type="entry name" value="ABC_membrane"/>
    <property type="match status" value="2"/>
</dbReference>
<dbReference type="FunFam" id="1.20.1560.10:FF:000020">
    <property type="entry name" value="ABC metal ion transporter"/>
    <property type="match status" value="1"/>
</dbReference>
<comment type="caution">
    <text evidence="15">The sequence shown here is derived from an EMBL/GenBank/DDBJ whole genome shotgun (WGS) entry which is preliminary data.</text>
</comment>
<evidence type="ECO:0000256" key="7">
    <source>
        <dbReference type="ARBA" id="ARBA00022741"/>
    </source>
</evidence>
<dbReference type="InterPro" id="IPR003439">
    <property type="entry name" value="ABC_transporter-like_ATP-bd"/>
</dbReference>
<evidence type="ECO:0000259" key="13">
    <source>
        <dbReference type="PROSITE" id="PS50893"/>
    </source>
</evidence>
<proteinExistence type="inferred from homology"/>
<dbReference type="InterPro" id="IPR027417">
    <property type="entry name" value="P-loop_NTPase"/>
</dbReference>
<dbReference type="CDD" id="cd03244">
    <property type="entry name" value="ABCC_MRP_domain2"/>
    <property type="match status" value="1"/>
</dbReference>
<dbReference type="STRING" id="1890364.A0A2P6NWS0"/>
<dbReference type="InterPro" id="IPR017871">
    <property type="entry name" value="ABC_transporter-like_CS"/>
</dbReference>
<feature type="region of interest" description="Disordered" evidence="11">
    <location>
        <begin position="816"/>
        <end position="851"/>
    </location>
</feature>
<feature type="transmembrane region" description="Helical" evidence="12">
    <location>
        <begin position="89"/>
        <end position="109"/>
    </location>
</feature>
<dbReference type="GO" id="GO:0016887">
    <property type="term" value="F:ATP hydrolysis activity"/>
    <property type="evidence" value="ECO:0007669"/>
    <property type="project" value="InterPro"/>
</dbReference>
<dbReference type="FunFam" id="3.40.50.300:FF:000997">
    <property type="entry name" value="Multidrug resistance-associated protein 1"/>
    <property type="match status" value="1"/>
</dbReference>
<dbReference type="PROSITE" id="PS50929">
    <property type="entry name" value="ABC_TM1F"/>
    <property type="match status" value="2"/>
</dbReference>
<evidence type="ECO:0000256" key="11">
    <source>
        <dbReference type="SAM" id="MobiDB-lite"/>
    </source>
</evidence>
<dbReference type="InterPro" id="IPR044746">
    <property type="entry name" value="ABCC_6TM_D1"/>
</dbReference>
<comment type="subcellular location">
    <subcellularLocation>
        <location evidence="1">Vacuole membrane</location>
        <topology evidence="1">Multi-pass membrane protein</topology>
    </subcellularLocation>
</comment>
<feature type="transmembrane region" description="Helical" evidence="12">
    <location>
        <begin position="1018"/>
        <end position="1042"/>
    </location>
</feature>
<dbReference type="OrthoDB" id="29192at2759"/>
<evidence type="ECO:0000256" key="2">
    <source>
        <dbReference type="ARBA" id="ARBA00009726"/>
    </source>
</evidence>
<dbReference type="GO" id="GO:0005524">
    <property type="term" value="F:ATP binding"/>
    <property type="evidence" value="ECO:0007669"/>
    <property type="project" value="UniProtKB-KW"/>
</dbReference>
<dbReference type="CDD" id="cd03250">
    <property type="entry name" value="ABCC_MRP_domain1"/>
    <property type="match status" value="1"/>
</dbReference>